<evidence type="ECO:0000313" key="2">
    <source>
        <dbReference type="EMBL" id="MYL18631.1"/>
    </source>
</evidence>
<dbReference type="Gene3D" id="1.10.1660.10">
    <property type="match status" value="1"/>
</dbReference>
<accession>A0A845DLY7</accession>
<dbReference type="Proteomes" id="UP000460949">
    <property type="component" value="Unassembled WGS sequence"/>
</dbReference>
<evidence type="ECO:0000313" key="3">
    <source>
        <dbReference type="Proteomes" id="UP000460949"/>
    </source>
</evidence>
<feature type="coiled-coil region" evidence="1">
    <location>
        <begin position="119"/>
        <end position="202"/>
    </location>
</feature>
<dbReference type="EMBL" id="WMET01000001">
    <property type="protein sequence ID" value="MYL18631.1"/>
    <property type="molecule type" value="Genomic_DNA"/>
</dbReference>
<evidence type="ECO:0000256" key="1">
    <source>
        <dbReference type="SAM" id="Coils"/>
    </source>
</evidence>
<organism evidence="2 3">
    <name type="scientific">Halobacillus litoralis</name>
    <dbReference type="NCBI Taxonomy" id="45668"/>
    <lineage>
        <taxon>Bacteria</taxon>
        <taxon>Bacillati</taxon>
        <taxon>Bacillota</taxon>
        <taxon>Bacilli</taxon>
        <taxon>Bacillales</taxon>
        <taxon>Bacillaceae</taxon>
        <taxon>Halobacillus</taxon>
    </lineage>
</organism>
<dbReference type="RefSeq" id="WP_160835088.1">
    <property type="nucleotide sequence ID" value="NZ_WMET01000001.1"/>
</dbReference>
<dbReference type="OrthoDB" id="9429461at2"/>
<comment type="caution">
    <text evidence="2">The sequence shown here is derived from an EMBL/GenBank/DDBJ whole genome shotgun (WGS) entry which is preliminary data.</text>
</comment>
<name>A0A845DLY7_9BACI</name>
<dbReference type="AlphaFoldDB" id="A0A845DLY7"/>
<gene>
    <name evidence="2" type="ORF">GLW04_01945</name>
</gene>
<sequence length="235" mass="27286">MRHDIQPNERAFSTKEVAEEVGIATTTVRRYGQILERNGYEFFKDGDRRIFVASDIEALKEIRDTDLPQDEQARIVVEEQKEKLKGYTETALTVSDTYSSALGNPGQTGELLKLLAGELAASREMNVQLKQDMAELKNTVSRLQQDHHVISSGVGNFSQKTHTKLDRMMDDQKEQYEEMLEREKEKSDLLKEELRAMRAEQKQEWQAQNDFNRRLEVTVKNTKGPWEKLFSLFRK</sequence>
<reference evidence="2 3" key="1">
    <citation type="submission" date="2019-11" db="EMBL/GenBank/DDBJ databases">
        <title>Genome sequences of 17 halophilic strains isolated from different environments.</title>
        <authorList>
            <person name="Furrow R.E."/>
        </authorList>
    </citation>
    <scope>NUCLEOTIDE SEQUENCE [LARGE SCALE GENOMIC DNA]</scope>
    <source>
        <strain evidence="2 3">22511_23_Filter</strain>
    </source>
</reference>
<protein>
    <recommendedName>
        <fullName evidence="4">HTH merR-type domain-containing protein</fullName>
    </recommendedName>
</protein>
<keyword evidence="1" id="KW-0175">Coiled coil</keyword>
<proteinExistence type="predicted"/>
<evidence type="ECO:0008006" key="4">
    <source>
        <dbReference type="Google" id="ProtNLM"/>
    </source>
</evidence>